<dbReference type="Gene3D" id="3.40.640.10">
    <property type="entry name" value="Type I PLP-dependent aspartate aminotransferase-like (Major domain)"/>
    <property type="match status" value="1"/>
</dbReference>
<dbReference type="FunFam" id="3.40.640.10:FF:000027">
    <property type="entry name" value="Serine--pyruvate aminotransferase, mitochondrial"/>
    <property type="match status" value="1"/>
</dbReference>
<dbReference type="CDD" id="cd06257">
    <property type="entry name" value="DnaJ"/>
    <property type="match status" value="1"/>
</dbReference>
<keyword evidence="6" id="KW-0663">Pyridoxal phosphate</keyword>
<keyword evidence="5" id="KW-0808">Transferase</keyword>
<dbReference type="InterPro" id="IPR015424">
    <property type="entry name" value="PyrdxlP-dep_Trfase"/>
</dbReference>
<keyword evidence="4" id="KW-0032">Aminotransferase</keyword>
<dbReference type="PRINTS" id="PR00625">
    <property type="entry name" value="JDOMAIN"/>
</dbReference>
<evidence type="ECO:0000256" key="1">
    <source>
        <dbReference type="ARBA" id="ARBA00001933"/>
    </source>
</evidence>
<dbReference type="PANTHER" id="PTHR45006:SF1">
    <property type="entry name" value="DNAJ-LIKE PROTEIN 1"/>
    <property type="match status" value="1"/>
</dbReference>
<dbReference type="Pfam" id="PF14308">
    <property type="entry name" value="DnaJ-X"/>
    <property type="match status" value="1"/>
</dbReference>
<dbReference type="FunFam" id="3.90.1150.10:FF:000049">
    <property type="entry name" value="Alanine-glyoxylate aminotransferase 1"/>
    <property type="match status" value="1"/>
</dbReference>
<dbReference type="OrthoDB" id="7403325at2759"/>
<evidence type="ECO:0000256" key="4">
    <source>
        <dbReference type="ARBA" id="ARBA00022576"/>
    </source>
</evidence>
<dbReference type="Gene3D" id="3.90.1150.10">
    <property type="entry name" value="Aspartate Aminotransferase, domain 1"/>
    <property type="match status" value="1"/>
</dbReference>
<dbReference type="Pfam" id="PF00226">
    <property type="entry name" value="DnaJ"/>
    <property type="match status" value="1"/>
</dbReference>
<dbReference type="SUPFAM" id="SSF53383">
    <property type="entry name" value="PLP-dependent transferases"/>
    <property type="match status" value="1"/>
</dbReference>
<dbReference type="AlphaFoldDB" id="A0A511KES7"/>
<evidence type="ECO:0000256" key="7">
    <source>
        <dbReference type="SAM" id="MobiDB-lite"/>
    </source>
</evidence>
<dbReference type="SUPFAM" id="SSF46565">
    <property type="entry name" value="Chaperone J-domain"/>
    <property type="match status" value="1"/>
</dbReference>
<dbReference type="SMART" id="SM00271">
    <property type="entry name" value="DnaJ"/>
    <property type="match status" value="1"/>
</dbReference>
<protein>
    <recommendedName>
        <fullName evidence="3">alanine--glyoxylate transaminase</fullName>
        <ecNumber evidence="3">2.6.1.44</ecNumber>
    </recommendedName>
</protein>
<dbReference type="EC" id="2.6.1.44" evidence="3"/>
<dbReference type="InterPro" id="IPR015422">
    <property type="entry name" value="PyrdxlP-dep_Trfase_small"/>
</dbReference>
<dbReference type="EMBL" id="BJWK01000006">
    <property type="protein sequence ID" value="GEM08883.1"/>
    <property type="molecule type" value="Genomic_DNA"/>
</dbReference>
<dbReference type="GO" id="GO:0008453">
    <property type="term" value="F:alanine-glyoxylate transaminase activity"/>
    <property type="evidence" value="ECO:0007669"/>
    <property type="project" value="UniProtKB-EC"/>
</dbReference>
<evidence type="ECO:0000259" key="8">
    <source>
        <dbReference type="PROSITE" id="PS50076"/>
    </source>
</evidence>
<evidence type="ECO:0000256" key="6">
    <source>
        <dbReference type="ARBA" id="ARBA00022898"/>
    </source>
</evidence>
<evidence type="ECO:0000256" key="2">
    <source>
        <dbReference type="ARBA" id="ARBA00009236"/>
    </source>
</evidence>
<dbReference type="Gene3D" id="1.10.287.110">
    <property type="entry name" value="DnaJ domain"/>
    <property type="match status" value="1"/>
</dbReference>
<feature type="compositionally biased region" description="Low complexity" evidence="7">
    <location>
        <begin position="186"/>
        <end position="240"/>
    </location>
</feature>
<feature type="compositionally biased region" description="Pro residues" evidence="7">
    <location>
        <begin position="1"/>
        <end position="10"/>
    </location>
</feature>
<dbReference type="InterPro" id="IPR001623">
    <property type="entry name" value="DnaJ_domain"/>
</dbReference>
<dbReference type="PROSITE" id="PS50076">
    <property type="entry name" value="DNAJ_2"/>
    <property type="match status" value="1"/>
</dbReference>
<feature type="region of interest" description="Disordered" evidence="7">
    <location>
        <begin position="1"/>
        <end position="22"/>
    </location>
</feature>
<name>A0A511KES7_RHOTO</name>
<dbReference type="InterPro" id="IPR000192">
    <property type="entry name" value="Aminotrans_V_dom"/>
</dbReference>
<dbReference type="InterPro" id="IPR026894">
    <property type="entry name" value="DnaJ_X"/>
</dbReference>
<feature type="compositionally biased region" description="Low complexity" evidence="7">
    <location>
        <begin position="502"/>
        <end position="516"/>
    </location>
</feature>
<evidence type="ECO:0000313" key="9">
    <source>
        <dbReference type="EMBL" id="GEM08883.1"/>
    </source>
</evidence>
<accession>A0A511KES7</accession>
<dbReference type="GO" id="GO:0016558">
    <property type="term" value="P:protein import into peroxisome matrix"/>
    <property type="evidence" value="ECO:0007669"/>
    <property type="project" value="TreeGrafter"/>
</dbReference>
<gene>
    <name evidence="9" type="ORF">Rt10032_c06g2900</name>
</gene>
<dbReference type="PANTHER" id="PTHR45006">
    <property type="entry name" value="DNAJ-LIKE PROTEIN 1"/>
    <property type="match status" value="1"/>
</dbReference>
<dbReference type="Proteomes" id="UP000321518">
    <property type="component" value="Unassembled WGS sequence"/>
</dbReference>
<feature type="region of interest" description="Disordered" evidence="7">
    <location>
        <begin position="144"/>
        <end position="267"/>
    </location>
</feature>
<evidence type="ECO:0000256" key="3">
    <source>
        <dbReference type="ARBA" id="ARBA00013049"/>
    </source>
</evidence>
<organism evidence="9 10">
    <name type="scientific">Rhodotorula toruloides</name>
    <name type="common">Yeast</name>
    <name type="synonym">Rhodosporidium toruloides</name>
    <dbReference type="NCBI Taxonomy" id="5286"/>
    <lineage>
        <taxon>Eukaryota</taxon>
        <taxon>Fungi</taxon>
        <taxon>Dikarya</taxon>
        <taxon>Basidiomycota</taxon>
        <taxon>Pucciniomycotina</taxon>
        <taxon>Microbotryomycetes</taxon>
        <taxon>Sporidiobolales</taxon>
        <taxon>Sporidiobolaceae</taxon>
        <taxon>Rhodotorula</taxon>
    </lineage>
</organism>
<proteinExistence type="inferred from homology"/>
<evidence type="ECO:0000313" key="10">
    <source>
        <dbReference type="Proteomes" id="UP000321518"/>
    </source>
</evidence>
<sequence length="955" mass="103245">MAAPSTPPAADPTATAQSDVDVGLGIDGDKIKDPYYYHLLGVKGNASEAELKKAYRKLAVKFHPDKNPDNPDAASKFQEISEAYTILSDPNSRVTYDKYGKQSALGEAGGEERMPDPGEVFSQMFGGKAFEDWIGEISLGKEVSKAFAQAEEEEEEAADETKAAAASGASTPRQGAIHSEPHIEKPAAAAASSSPASSAGSAFSPGSTSQPASTTAPTAGAASTAAADSTASSSTKPSKSNLTGKPPKLTEQQKQKAYEEEKKSWEEKRKRIETLAEKLRDRVRPFVDARNPGDKDDPETKRFAERMREETRDLAMESFGVELCHLLGEIYMQKATTYIRLHRKPSANLLGLPGWWSRVKEKSATLKEGWSFLSTGLDVQRAMLDMEKRQEKGDLGEEEMRRLEMEMSGTLLLVAWKGSKFELSAVLRQVVDLALTKESPQITDAMLMNRAKAILFIGAILKAVHPEEGDDERRELERLVAEAQQRRKERKAGKHKEKEKVAAGAASPAAGAAEAKASVEEEKPPKASPDNLSPSGPPPPCPDRTLLSHRTQLRMSMQPTNHFTQAPHKLLSVPGPVEVSDEVLYANAHPSMSHVSPAFAPVFGDCLRMLRKLLYTEKGQPFIVAGSGTLGWDFVAANLIERDQKALVLNTGYFGDAFADCLETYGAKVDQVGAPVGGRPTMQQVEEALKKEKYAVLTFTHVDTSTGVLSDAKAISETVRRVSPDTLIVLDGVCAVASEEIRMDEWQIDVVVGASQKGISVPPGLSITALSQKALQVLENRKTPVSSYFANYKRWLPVMESYEKGTPAYFATPSVNLVYALEASLKTIVAGPVSLEDRFRMHKEAAQKFRDATLKLGFKLVATEEGGAANGMTALYVPEDVQPPALIDALAERGIVIAGGLHKDIKTKYIRFGHMGVSVVERPSDATKILNALQESLAAVAPATSAAAAAVKKTA</sequence>
<dbReference type="GO" id="GO:0005829">
    <property type="term" value="C:cytosol"/>
    <property type="evidence" value="ECO:0007669"/>
    <property type="project" value="TreeGrafter"/>
</dbReference>
<dbReference type="InterPro" id="IPR015421">
    <property type="entry name" value="PyrdxlP-dep_Trfase_major"/>
</dbReference>
<dbReference type="Pfam" id="PF00266">
    <property type="entry name" value="Aminotran_5"/>
    <property type="match status" value="1"/>
</dbReference>
<comment type="caution">
    <text evidence="9">The sequence shown here is derived from an EMBL/GenBank/DDBJ whole genome shotgun (WGS) entry which is preliminary data.</text>
</comment>
<feature type="region of interest" description="Disordered" evidence="7">
    <location>
        <begin position="484"/>
        <end position="546"/>
    </location>
</feature>
<evidence type="ECO:0000256" key="5">
    <source>
        <dbReference type="ARBA" id="ARBA00022679"/>
    </source>
</evidence>
<feature type="compositionally biased region" description="Basic and acidic residues" evidence="7">
    <location>
        <begin position="251"/>
        <end position="267"/>
    </location>
</feature>
<comment type="cofactor">
    <cofactor evidence="1">
        <name>pyridoxal 5'-phosphate</name>
        <dbReference type="ChEBI" id="CHEBI:597326"/>
    </cofactor>
</comment>
<comment type="similarity">
    <text evidence="2">Belongs to the class-V pyridoxal-phosphate-dependent aminotransferase family.</text>
</comment>
<dbReference type="InterPro" id="IPR036869">
    <property type="entry name" value="J_dom_sf"/>
</dbReference>
<dbReference type="InterPro" id="IPR052814">
    <property type="entry name" value="Peroxisomal_DnaJ"/>
</dbReference>
<reference evidence="9 10" key="1">
    <citation type="submission" date="2019-07" db="EMBL/GenBank/DDBJ databases">
        <title>Rhodotorula toruloides NBRC10032 genome sequencing.</title>
        <authorList>
            <person name="Shida Y."/>
            <person name="Takaku H."/>
            <person name="Ogasawara W."/>
            <person name="Mori K."/>
        </authorList>
    </citation>
    <scope>NUCLEOTIDE SEQUENCE [LARGE SCALE GENOMIC DNA]</scope>
    <source>
        <strain evidence="9 10">NBRC10032</strain>
    </source>
</reference>
<feature type="domain" description="J" evidence="8">
    <location>
        <begin position="35"/>
        <end position="100"/>
    </location>
</feature>